<name>C0E433_9CORY</name>
<dbReference type="Pfam" id="PF01370">
    <property type="entry name" value="Epimerase"/>
    <property type="match status" value="1"/>
</dbReference>
<dbReference type="Gene3D" id="3.40.50.720">
    <property type="entry name" value="NAD(P)-binding Rossmann-like Domain"/>
    <property type="match status" value="1"/>
</dbReference>
<dbReference type="HOGENOM" id="CLU_049717_1_0_11"/>
<dbReference type="AlphaFoldDB" id="C0E433"/>
<feature type="domain" description="NAD-dependent epimerase/dehydratase" evidence="1">
    <location>
        <begin position="27"/>
        <end position="229"/>
    </location>
</feature>
<organism evidence="2 3">
    <name type="scientific">Corynebacterium matruchotii ATCC 33806</name>
    <dbReference type="NCBI Taxonomy" id="566549"/>
    <lineage>
        <taxon>Bacteria</taxon>
        <taxon>Bacillati</taxon>
        <taxon>Actinomycetota</taxon>
        <taxon>Actinomycetes</taxon>
        <taxon>Mycobacteriales</taxon>
        <taxon>Corynebacteriaceae</taxon>
        <taxon>Corynebacterium</taxon>
    </lineage>
</organism>
<dbReference type="SUPFAM" id="SSF51735">
    <property type="entry name" value="NAD(P)-binding Rossmann-fold domains"/>
    <property type="match status" value="1"/>
</dbReference>
<evidence type="ECO:0000313" key="3">
    <source>
        <dbReference type="Proteomes" id="UP000006247"/>
    </source>
</evidence>
<dbReference type="Proteomes" id="UP000006247">
    <property type="component" value="Unassembled WGS sequence"/>
</dbReference>
<comment type="caution">
    <text evidence="2">The sequence shown here is derived from an EMBL/GenBank/DDBJ whole genome shotgun (WGS) entry which is preliminary data.</text>
</comment>
<dbReference type="InterPro" id="IPR036291">
    <property type="entry name" value="NAD(P)-bd_dom_sf"/>
</dbReference>
<protein>
    <submittedName>
        <fullName evidence="2">NAD dependent epimerase/dehydratase family protein</fullName>
    </submittedName>
</protein>
<proteinExistence type="predicted"/>
<accession>C0E433</accession>
<dbReference type="InterPro" id="IPR001509">
    <property type="entry name" value="Epimerase_deHydtase"/>
</dbReference>
<reference evidence="2 3" key="1">
    <citation type="submission" date="2009-01" db="EMBL/GenBank/DDBJ databases">
        <authorList>
            <person name="Fulton L."/>
            <person name="Clifton S."/>
            <person name="Chinwalla A.T."/>
            <person name="Mitreva M."/>
            <person name="Sodergren E."/>
            <person name="Weinstock G."/>
            <person name="Clifton S."/>
            <person name="Dooling D.J."/>
            <person name="Fulton B."/>
            <person name="Minx P."/>
            <person name="Pepin K.H."/>
            <person name="Johnson M."/>
            <person name="Bhonagiri V."/>
            <person name="Nash W.E."/>
            <person name="Mardis E.R."/>
            <person name="Wilson R.K."/>
        </authorList>
    </citation>
    <scope>NUCLEOTIDE SEQUENCE [LARGE SCALE GENOMIC DNA]</scope>
    <source>
        <strain evidence="2 3">ATCC 33806</strain>
    </source>
</reference>
<dbReference type="EMBL" id="ACEB01000023">
    <property type="protein sequence ID" value="EEG26631.1"/>
    <property type="molecule type" value="Genomic_DNA"/>
</dbReference>
<sequence>MGVSLEPFDARRGAHHSFLEFVMSTHLILGAGPTGRAAAHSLIRRNQQVKVGTRSHTPVPQCLSLRLDATDAAALATAATNCESIIVCVNPPYPEWPEEWPPIIESVIAAARATGSRIVLMGNLYPFGRQTRPFTGASLESPTEPKGATRAQLWRMLKQADDLYVTELRASDYFGPGAGIGSIVGDEFIDPILAGGVAKVVGDPTVPHAWSYLPDIGECLAILATNPQLSDRYWVGPVSGNVSLTDFAYQLNPKGKVKQISGMGLTLAGLTNPMMREIKSVLYQYTQPYVIDATELEQAFGFVPTPLADAIAATAAAATG</sequence>
<evidence type="ECO:0000313" key="2">
    <source>
        <dbReference type="EMBL" id="EEG26631.1"/>
    </source>
</evidence>
<evidence type="ECO:0000259" key="1">
    <source>
        <dbReference type="Pfam" id="PF01370"/>
    </source>
</evidence>
<gene>
    <name evidence="2" type="ORF">CORMATOL_01754</name>
</gene>